<gene>
    <name evidence="1" type="ORF">NCTC11327_03259</name>
</gene>
<reference evidence="1 2" key="1">
    <citation type="submission" date="2018-06" db="EMBL/GenBank/DDBJ databases">
        <authorList>
            <consortium name="Pathogen Informatics"/>
            <person name="Doyle S."/>
        </authorList>
    </citation>
    <scope>NUCLEOTIDE SEQUENCE [LARGE SCALE GENOMIC DNA]</scope>
    <source>
        <strain evidence="1 2">NCTC11327</strain>
    </source>
</reference>
<dbReference type="Proteomes" id="UP000254626">
    <property type="component" value="Unassembled WGS sequence"/>
</dbReference>
<sequence>MLLQRPKPQVDESLESYLIRVANNNGYENGFVA</sequence>
<dbReference type="AlphaFoldDB" id="A0AAX2LUA4"/>
<protein>
    <submittedName>
        <fullName evidence="1">Uncharacterized protein</fullName>
    </submittedName>
</protein>
<accession>A0AAX2LUA4</accession>
<name>A0AAX2LUA4_VIBFL</name>
<dbReference type="EMBL" id="UHIP01000002">
    <property type="protein sequence ID" value="SUQ26399.1"/>
    <property type="molecule type" value="Genomic_DNA"/>
</dbReference>
<evidence type="ECO:0000313" key="2">
    <source>
        <dbReference type="Proteomes" id="UP000254626"/>
    </source>
</evidence>
<comment type="caution">
    <text evidence="1">The sequence shown here is derived from an EMBL/GenBank/DDBJ whole genome shotgun (WGS) entry which is preliminary data.</text>
</comment>
<organism evidence="1 2">
    <name type="scientific">Vibrio fluvialis</name>
    <dbReference type="NCBI Taxonomy" id="676"/>
    <lineage>
        <taxon>Bacteria</taxon>
        <taxon>Pseudomonadati</taxon>
        <taxon>Pseudomonadota</taxon>
        <taxon>Gammaproteobacteria</taxon>
        <taxon>Vibrionales</taxon>
        <taxon>Vibrionaceae</taxon>
        <taxon>Vibrio</taxon>
    </lineage>
</organism>
<evidence type="ECO:0000313" key="1">
    <source>
        <dbReference type="EMBL" id="SUQ26399.1"/>
    </source>
</evidence>
<proteinExistence type="predicted"/>